<feature type="domain" description="Glycosyl hydrolases family 22 (GH22)" evidence="8">
    <location>
        <begin position="93"/>
        <end position="111"/>
    </location>
</feature>
<dbReference type="GO" id="GO:0031640">
    <property type="term" value="P:killing of cells of another organism"/>
    <property type="evidence" value="ECO:0007669"/>
    <property type="project" value="UniProtKB-KW"/>
</dbReference>
<dbReference type="PANTHER" id="PTHR11407">
    <property type="entry name" value="LYSOZYME C"/>
    <property type="match status" value="1"/>
</dbReference>
<dbReference type="GO" id="GO:0003796">
    <property type="term" value="F:lysozyme activity"/>
    <property type="evidence" value="ECO:0007669"/>
    <property type="project" value="UniProtKB-EC"/>
</dbReference>
<dbReference type="AlphaFoldDB" id="A0A8I6TI51"/>
<dbReference type="InterPro" id="IPR001916">
    <property type="entry name" value="Glyco_hydro_22"/>
</dbReference>
<keyword evidence="3" id="KW-0929">Antimicrobial</keyword>
<evidence type="ECO:0000256" key="2">
    <source>
        <dbReference type="ARBA" id="ARBA00012732"/>
    </source>
</evidence>
<dbReference type="KEGG" id="clec:106667626"/>
<dbReference type="OrthoDB" id="6692707at2759"/>
<dbReference type="Proteomes" id="UP000494040">
    <property type="component" value="Unassembled WGS sequence"/>
</dbReference>
<evidence type="ECO:0000256" key="4">
    <source>
        <dbReference type="ARBA" id="ARBA00023157"/>
    </source>
</evidence>
<evidence type="ECO:0000313" key="10">
    <source>
        <dbReference type="Proteomes" id="UP000494040"/>
    </source>
</evidence>
<protein>
    <recommendedName>
        <fullName evidence="2">lysozyme</fullName>
        <ecNumber evidence="2">3.2.1.17</ecNumber>
    </recommendedName>
</protein>
<comment type="catalytic activity">
    <reaction evidence="1">
        <text>Hydrolysis of (1-&gt;4)-beta-linkages between N-acetylmuramic acid and N-acetyl-D-glucosamine residues in a peptidoglycan and between N-acetyl-D-glucosamine residues in chitodextrins.</text>
        <dbReference type="EC" id="3.2.1.17"/>
    </reaction>
</comment>
<dbReference type="EC" id="3.2.1.17" evidence="2"/>
<dbReference type="Gene3D" id="1.10.530.10">
    <property type="match status" value="1"/>
</dbReference>
<dbReference type="RefSeq" id="XP_014251178.1">
    <property type="nucleotide sequence ID" value="XM_014395692.2"/>
</dbReference>
<dbReference type="EnsemblMetazoa" id="XM_014395692.2">
    <property type="protein sequence ID" value="XP_014251178.1"/>
    <property type="gene ID" value="LOC106667626"/>
</dbReference>
<evidence type="ECO:0000256" key="1">
    <source>
        <dbReference type="ARBA" id="ARBA00000632"/>
    </source>
</evidence>
<dbReference type="PROSITE" id="PS51348">
    <property type="entry name" value="GLYCOSYL_HYDROL_F22_2"/>
    <property type="match status" value="1"/>
</dbReference>
<dbReference type="PRINTS" id="PR00135">
    <property type="entry name" value="LYZLACT"/>
</dbReference>
<keyword evidence="5" id="KW-0326">Glycosidase</keyword>
<keyword evidence="4" id="KW-1015">Disulfide bond</keyword>
<evidence type="ECO:0000256" key="6">
    <source>
        <dbReference type="RuleBase" id="RU004440"/>
    </source>
</evidence>
<evidence type="ECO:0000256" key="5">
    <source>
        <dbReference type="ARBA" id="ARBA00023295"/>
    </source>
</evidence>
<accession>A0A8I6TI51</accession>
<dbReference type="Pfam" id="PF00062">
    <property type="entry name" value="Lys"/>
    <property type="match status" value="1"/>
</dbReference>
<evidence type="ECO:0000256" key="3">
    <source>
        <dbReference type="ARBA" id="ARBA00022638"/>
    </source>
</evidence>
<dbReference type="GO" id="GO:0042742">
    <property type="term" value="P:defense response to bacterium"/>
    <property type="evidence" value="ECO:0007669"/>
    <property type="project" value="UniProtKB-KW"/>
</dbReference>
<dbReference type="InterPro" id="IPR019799">
    <property type="entry name" value="Glyco_hydro_22_CS"/>
</dbReference>
<keyword evidence="7" id="KW-0812">Transmembrane</keyword>
<keyword evidence="3" id="KW-0081">Bacteriolytic enzyme</keyword>
<evidence type="ECO:0000256" key="7">
    <source>
        <dbReference type="SAM" id="Phobius"/>
    </source>
</evidence>
<dbReference type="InterPro" id="IPR023346">
    <property type="entry name" value="Lysozyme-like_dom_sf"/>
</dbReference>
<organism evidence="9 10">
    <name type="scientific">Cimex lectularius</name>
    <name type="common">Bed bug</name>
    <name type="synonym">Acanthia lectularia</name>
    <dbReference type="NCBI Taxonomy" id="79782"/>
    <lineage>
        <taxon>Eukaryota</taxon>
        <taxon>Metazoa</taxon>
        <taxon>Ecdysozoa</taxon>
        <taxon>Arthropoda</taxon>
        <taxon>Hexapoda</taxon>
        <taxon>Insecta</taxon>
        <taxon>Pterygota</taxon>
        <taxon>Neoptera</taxon>
        <taxon>Paraneoptera</taxon>
        <taxon>Hemiptera</taxon>
        <taxon>Heteroptera</taxon>
        <taxon>Panheteroptera</taxon>
        <taxon>Cimicomorpha</taxon>
        <taxon>Cimicidae</taxon>
        <taxon>Cimex</taxon>
    </lineage>
</organism>
<dbReference type="PROSITE" id="PS00128">
    <property type="entry name" value="GLYCOSYL_HYDROL_F22_1"/>
    <property type="match status" value="1"/>
</dbReference>
<keyword evidence="7" id="KW-1133">Transmembrane helix</keyword>
<comment type="similarity">
    <text evidence="6">Belongs to the glycosyl hydrolase 22 family.</text>
</comment>
<dbReference type="PANTHER" id="PTHR11407:SF63">
    <property type="entry name" value="LYSOZYME C"/>
    <property type="match status" value="1"/>
</dbReference>
<keyword evidence="10" id="KW-1185">Reference proteome</keyword>
<evidence type="ECO:0000259" key="8">
    <source>
        <dbReference type="PROSITE" id="PS00128"/>
    </source>
</evidence>
<dbReference type="SMART" id="SM00263">
    <property type="entry name" value="LYZ1"/>
    <property type="match status" value="1"/>
</dbReference>
<name>A0A8I6TI51_CIMLE</name>
<keyword evidence="5" id="KW-0378">Hydrolase</keyword>
<evidence type="ECO:0000313" key="9">
    <source>
        <dbReference type="EnsemblMetazoa" id="XP_014251178.1"/>
    </source>
</evidence>
<sequence>MYELRNFLKVIFAIVAVFVVGTELKKFTKCELAKELTEKGANTSDLPKWICIAEQASNLNSKNSTRFNTMYFVGLYKISNAHCSTTNETSGTCNVTCQTLRQDDITEQVKCALKLKEEYGFQYWSTIWNRTCQYNNYTLDCPTS</sequence>
<dbReference type="OMA" id="GWSAWPG"/>
<keyword evidence="7" id="KW-0472">Membrane</keyword>
<reference evidence="9" key="1">
    <citation type="submission" date="2022-01" db="UniProtKB">
        <authorList>
            <consortium name="EnsemblMetazoa"/>
        </authorList>
    </citation>
    <scope>IDENTIFICATION</scope>
</reference>
<dbReference type="GeneID" id="106667626"/>
<proteinExistence type="inferred from homology"/>
<feature type="transmembrane region" description="Helical" evidence="7">
    <location>
        <begin position="6"/>
        <end position="24"/>
    </location>
</feature>
<dbReference type="SUPFAM" id="SSF53955">
    <property type="entry name" value="Lysozyme-like"/>
    <property type="match status" value="1"/>
</dbReference>